<dbReference type="Pfam" id="PF20316">
    <property type="entry name" value="DUF6612"/>
    <property type="match status" value="1"/>
</dbReference>
<evidence type="ECO:0000313" key="3">
    <source>
        <dbReference type="Proteomes" id="UP000002970"/>
    </source>
</evidence>
<dbReference type="Proteomes" id="UP000002970">
    <property type="component" value="Unassembled WGS sequence"/>
</dbReference>
<evidence type="ECO:0000256" key="1">
    <source>
        <dbReference type="SAM" id="SignalP"/>
    </source>
</evidence>
<dbReference type="eggNOG" id="ENOG5033RKJ">
    <property type="taxonomic scope" value="Bacteria"/>
</dbReference>
<evidence type="ECO:0000313" key="2">
    <source>
        <dbReference type="EMBL" id="EGA95473.1"/>
    </source>
</evidence>
<feature type="chain" id="PRO_5003220686" description="GerMN domain-containing protein" evidence="1">
    <location>
        <begin position="24"/>
        <end position="275"/>
    </location>
</feature>
<accession>E7GIB7</accession>
<keyword evidence="1" id="KW-0732">Signal</keyword>
<sequence>MKRLMTALLAAVMTVTMAGTALAAEDPAALLERVTQKANELDSMDCDLGVHAVMVMQDPEMDLDLSLNLDMMMNMKMEQIKSGNLRYKADMAMEFLGQTEYATVFYKDGYYYMDSNGEKIKYPMDLNSMIASVEQTTAAADLAPSLMKSLSVREEGENRVLSYVADPAKMNAYVQDALKPLLGSMDVGMIIREVKGEYVINKDDYYTSMNMYMVMDMSSYGETLRIIMLLEGNFNNPGQPVNLELPSTDGYSDLSTYYGTSRGSSGATGPAAEIW</sequence>
<name>E7GIB7_CLOS6</name>
<keyword evidence="3" id="KW-1185">Reference proteome</keyword>
<gene>
    <name evidence="2" type="ORF">HMPREF9474_00660</name>
</gene>
<dbReference type="AlphaFoldDB" id="E7GIB7"/>
<evidence type="ECO:0008006" key="4">
    <source>
        <dbReference type="Google" id="ProtNLM"/>
    </source>
</evidence>
<protein>
    <recommendedName>
        <fullName evidence="4">GerMN domain-containing protein</fullName>
    </recommendedName>
</protein>
<reference evidence="2 3" key="1">
    <citation type="submission" date="2010-12" db="EMBL/GenBank/DDBJ databases">
        <title>The Genome Sequence of Clostridium symbiosum strain WAL-14163.</title>
        <authorList>
            <person name="Earl A."/>
            <person name="Ward D."/>
            <person name="Feldgarden M."/>
            <person name="Gevers D."/>
            <person name="Finegold S.M."/>
            <person name="Summanen P.H."/>
            <person name="Molitoris D.R."/>
            <person name="Vaisanen M.L."/>
            <person name="Daigneault M."/>
            <person name="Young S.K."/>
            <person name="Zeng Q."/>
            <person name="Gargeya S."/>
            <person name="Fitzgerald M."/>
            <person name="Haas B."/>
            <person name="Abouelleil A."/>
            <person name="Alvarado L."/>
            <person name="Arachchi H.M."/>
            <person name="Berlin A."/>
            <person name="Brown A."/>
            <person name="Chapman S.B."/>
            <person name="Chen Z."/>
            <person name="Dunbar C."/>
            <person name="Freedman E."/>
            <person name="Gearin G."/>
            <person name="Gellesch M."/>
            <person name="Goldberg J."/>
            <person name="Griggs A."/>
            <person name="Gujja S."/>
            <person name="Heilman E."/>
            <person name="Heiman D."/>
            <person name="Howarth C."/>
            <person name="Larson L."/>
            <person name="Lui A."/>
            <person name="MacDonald P.J.P."/>
            <person name="Mehta T."/>
            <person name="Montmayeur A."/>
            <person name="Murphy C."/>
            <person name="Neiman D."/>
            <person name="Pearson M."/>
            <person name="Priest M."/>
            <person name="Roberts A."/>
            <person name="Saif S."/>
            <person name="Shea T."/>
            <person name="Shenoy N."/>
            <person name="Sisk P."/>
            <person name="Stolte C."/>
            <person name="Sykes S."/>
            <person name="White J."/>
            <person name="Yandava C."/>
            <person name="Nusbaum C."/>
            <person name="Birren B."/>
        </authorList>
    </citation>
    <scope>NUCLEOTIDE SEQUENCE [LARGE SCALE GENOMIC DNA]</scope>
    <source>
        <strain evidence="2 3">WAL-14163</strain>
    </source>
</reference>
<organism evidence="2 3">
    <name type="scientific">Clostridium symbiosum (strain WAL-14163)</name>
    <dbReference type="NCBI Taxonomy" id="742740"/>
    <lineage>
        <taxon>Bacteria</taxon>
        <taxon>Bacillati</taxon>
        <taxon>Bacillota</taxon>
        <taxon>Clostridia</taxon>
        <taxon>Lachnospirales</taxon>
        <taxon>Lachnospiraceae</taxon>
        <taxon>Otoolea</taxon>
    </lineage>
</organism>
<proteinExistence type="predicted"/>
<dbReference type="RefSeq" id="WP_003498275.1">
    <property type="nucleotide sequence ID" value="NZ_GL834305.1"/>
</dbReference>
<dbReference type="EMBL" id="ADLQ01000016">
    <property type="protein sequence ID" value="EGA95473.1"/>
    <property type="molecule type" value="Genomic_DNA"/>
</dbReference>
<feature type="signal peptide" evidence="1">
    <location>
        <begin position="1"/>
        <end position="23"/>
    </location>
</feature>
<dbReference type="STRING" id="1512.GCA_900049235_00726"/>
<dbReference type="HOGENOM" id="CLU_085297_0_0_9"/>
<comment type="caution">
    <text evidence="2">The sequence shown here is derived from an EMBL/GenBank/DDBJ whole genome shotgun (WGS) entry which is preliminary data.</text>
</comment>
<dbReference type="Gene3D" id="2.50.20.20">
    <property type="match status" value="1"/>
</dbReference>
<dbReference type="InterPro" id="IPR046720">
    <property type="entry name" value="DUF6612"/>
</dbReference>